<dbReference type="PANTHER" id="PTHR35813:SF1">
    <property type="entry name" value="INNER MEMBRANE PROTEIN YBAN"/>
    <property type="match status" value="1"/>
</dbReference>
<accession>A0A1H7IR63</accession>
<name>A0A1H7IR63_9GAMM</name>
<reference evidence="4" key="1">
    <citation type="submission" date="2016-10" db="EMBL/GenBank/DDBJ databases">
        <authorList>
            <person name="Varghese N."/>
            <person name="Submissions S."/>
        </authorList>
    </citation>
    <scope>NUCLEOTIDE SEQUENCE [LARGE SCALE GENOMIC DNA]</scope>
    <source>
        <strain evidence="4">CGMCC 1.9127</strain>
    </source>
</reference>
<dbReference type="EMBL" id="FOBI01000002">
    <property type="protein sequence ID" value="SEK64412.1"/>
    <property type="molecule type" value="Genomic_DNA"/>
</dbReference>
<dbReference type="GO" id="GO:0005886">
    <property type="term" value="C:plasma membrane"/>
    <property type="evidence" value="ECO:0007669"/>
    <property type="project" value="UniProtKB-SubCell"/>
</dbReference>
<keyword evidence="1" id="KW-0997">Cell inner membrane</keyword>
<keyword evidence="4" id="KW-1185">Reference proteome</keyword>
<feature type="transmembrane region" description="Helical" evidence="2">
    <location>
        <begin position="6"/>
        <end position="37"/>
    </location>
</feature>
<evidence type="ECO:0000313" key="3">
    <source>
        <dbReference type="EMBL" id="SEK64412.1"/>
    </source>
</evidence>
<dbReference type="Pfam" id="PF04304">
    <property type="entry name" value="DUF454"/>
    <property type="match status" value="1"/>
</dbReference>
<evidence type="ECO:0000313" key="4">
    <source>
        <dbReference type="Proteomes" id="UP000199297"/>
    </source>
</evidence>
<keyword evidence="1 2" id="KW-0472">Membrane</keyword>
<keyword evidence="2" id="KW-0812">Transmembrane</keyword>
<evidence type="ECO:0000256" key="2">
    <source>
        <dbReference type="SAM" id="Phobius"/>
    </source>
</evidence>
<dbReference type="RefSeq" id="WP_233143797.1">
    <property type="nucleotide sequence ID" value="NZ_FOBI01000002.1"/>
</dbReference>
<protein>
    <recommendedName>
        <fullName evidence="1">Inner membrane protein</fullName>
    </recommendedName>
</protein>
<feature type="transmembrane region" description="Helical" evidence="2">
    <location>
        <begin position="72"/>
        <end position="90"/>
    </location>
</feature>
<dbReference type="Proteomes" id="UP000199297">
    <property type="component" value="Unassembled WGS sequence"/>
</dbReference>
<keyword evidence="2" id="KW-1133">Transmembrane helix</keyword>
<dbReference type="InterPro" id="IPR007401">
    <property type="entry name" value="DUF454"/>
</dbReference>
<keyword evidence="1" id="KW-1003">Cell membrane</keyword>
<proteinExistence type="predicted"/>
<dbReference type="AlphaFoldDB" id="A0A1H7IR63"/>
<gene>
    <name evidence="3" type="ORF">SAMN05216262_1025</name>
</gene>
<evidence type="ECO:0000256" key="1">
    <source>
        <dbReference type="PIRNR" id="PIRNR016789"/>
    </source>
</evidence>
<dbReference type="PANTHER" id="PTHR35813">
    <property type="entry name" value="INNER MEMBRANE PROTEIN YBAN"/>
    <property type="match status" value="1"/>
</dbReference>
<dbReference type="STRING" id="641665.GCA_002104455_01928"/>
<comment type="subcellular location">
    <subcellularLocation>
        <location evidence="1">Cell inner membrane</location>
        <topology evidence="1">Multi-pass membrane protein</topology>
    </subcellularLocation>
</comment>
<dbReference type="PROSITE" id="PS51257">
    <property type="entry name" value="PROKAR_LIPOPROTEIN"/>
    <property type="match status" value="1"/>
</dbReference>
<organism evidence="3 4">
    <name type="scientific">Colwellia chukchiensis</name>
    <dbReference type="NCBI Taxonomy" id="641665"/>
    <lineage>
        <taxon>Bacteria</taxon>
        <taxon>Pseudomonadati</taxon>
        <taxon>Pseudomonadota</taxon>
        <taxon>Gammaproteobacteria</taxon>
        <taxon>Alteromonadales</taxon>
        <taxon>Colwelliaceae</taxon>
        <taxon>Colwellia</taxon>
    </lineage>
</organism>
<sequence length="139" mass="15544">MLLKIAGVFFVALAFIGAFLPLLPTTPFLLVAAACFAKSSPRMHKMLLANKVFGPMIYHWQQSRSIPKRAKIIALSSMIIAVAWSCYVLPALWLKLLVVGLVLWPFIFLWRLPISDGNNAPISAKTKRAQAQRENNLRP</sequence>
<dbReference type="PIRSF" id="PIRSF016789">
    <property type="entry name" value="DUF454"/>
    <property type="match status" value="1"/>
</dbReference>